<reference evidence="1" key="1">
    <citation type="submission" date="2021-03" db="EMBL/GenBank/DDBJ databases">
        <authorList>
            <person name="Li Z."/>
            <person name="Yang C."/>
        </authorList>
    </citation>
    <scope>NUCLEOTIDE SEQUENCE</scope>
    <source>
        <strain evidence="1">Dzin_1.0</strain>
        <tissue evidence="1">Leaf</tissue>
    </source>
</reference>
<accession>A0A9D5HGC0</accession>
<gene>
    <name evidence="1" type="ORF">J5N97_017192</name>
</gene>
<comment type="caution">
    <text evidence="1">The sequence shown here is derived from an EMBL/GenBank/DDBJ whole genome shotgun (WGS) entry which is preliminary data.</text>
</comment>
<sequence length="105" mass="11159">MASMAVSLSFDLAAPSPRAGITASSRRNMIKFSCYSATERFGDCLVVNNSDKDEVQTLVKLNLNLTGKDIHLGDSTNIGSCSADEDVIVIVNSVLFVLGLKISSC</sequence>
<evidence type="ECO:0000313" key="1">
    <source>
        <dbReference type="EMBL" id="KAJ0975227.1"/>
    </source>
</evidence>
<dbReference type="Proteomes" id="UP001085076">
    <property type="component" value="Miscellaneous, Linkage group lg04"/>
</dbReference>
<proteinExistence type="predicted"/>
<dbReference type="AlphaFoldDB" id="A0A9D5HGC0"/>
<name>A0A9D5HGC0_9LILI</name>
<protein>
    <submittedName>
        <fullName evidence="1">Uncharacterized protein</fullName>
    </submittedName>
</protein>
<reference evidence="1" key="2">
    <citation type="journal article" date="2022" name="Hortic Res">
        <title>The genome of Dioscorea zingiberensis sheds light on the biosynthesis, origin and evolution of the medicinally important diosgenin saponins.</title>
        <authorList>
            <person name="Li Y."/>
            <person name="Tan C."/>
            <person name="Li Z."/>
            <person name="Guo J."/>
            <person name="Li S."/>
            <person name="Chen X."/>
            <person name="Wang C."/>
            <person name="Dai X."/>
            <person name="Yang H."/>
            <person name="Song W."/>
            <person name="Hou L."/>
            <person name="Xu J."/>
            <person name="Tong Z."/>
            <person name="Xu A."/>
            <person name="Yuan X."/>
            <person name="Wang W."/>
            <person name="Yang Q."/>
            <person name="Chen L."/>
            <person name="Sun Z."/>
            <person name="Wang K."/>
            <person name="Pan B."/>
            <person name="Chen J."/>
            <person name="Bao Y."/>
            <person name="Liu F."/>
            <person name="Qi X."/>
            <person name="Gang D.R."/>
            <person name="Wen J."/>
            <person name="Li J."/>
        </authorList>
    </citation>
    <scope>NUCLEOTIDE SEQUENCE</scope>
    <source>
        <strain evidence="1">Dzin_1.0</strain>
    </source>
</reference>
<evidence type="ECO:0000313" key="2">
    <source>
        <dbReference type="Proteomes" id="UP001085076"/>
    </source>
</evidence>
<dbReference type="EMBL" id="JAGGNH010000004">
    <property type="protein sequence ID" value="KAJ0975227.1"/>
    <property type="molecule type" value="Genomic_DNA"/>
</dbReference>
<keyword evidence="2" id="KW-1185">Reference proteome</keyword>
<organism evidence="1 2">
    <name type="scientific">Dioscorea zingiberensis</name>
    <dbReference type="NCBI Taxonomy" id="325984"/>
    <lineage>
        <taxon>Eukaryota</taxon>
        <taxon>Viridiplantae</taxon>
        <taxon>Streptophyta</taxon>
        <taxon>Embryophyta</taxon>
        <taxon>Tracheophyta</taxon>
        <taxon>Spermatophyta</taxon>
        <taxon>Magnoliopsida</taxon>
        <taxon>Liliopsida</taxon>
        <taxon>Dioscoreales</taxon>
        <taxon>Dioscoreaceae</taxon>
        <taxon>Dioscorea</taxon>
    </lineage>
</organism>